<feature type="domain" description="Fumarate reductase/succinate dehydrogenase flavoprotein-like C-terminal" evidence="4">
    <location>
        <begin position="444"/>
        <end position="519"/>
    </location>
</feature>
<accession>A0A1C3P7J2</accession>
<evidence type="ECO:0000256" key="2">
    <source>
        <dbReference type="ARBA" id="ARBA00023002"/>
    </source>
</evidence>
<dbReference type="Pfam" id="PF00890">
    <property type="entry name" value="FAD_binding_2"/>
    <property type="match status" value="2"/>
</dbReference>
<dbReference type="PANTHER" id="PTHR11632:SF51">
    <property type="entry name" value="SUCCINATE DEHYDROGENASE [UBIQUINONE] FLAVOPROTEIN SUBUNIT, MITOCHONDRIAL"/>
    <property type="match status" value="1"/>
</dbReference>
<dbReference type="Gene3D" id="3.50.50.60">
    <property type="entry name" value="FAD/NAD(P)-binding domain"/>
    <property type="match status" value="2"/>
</dbReference>
<dbReference type="GO" id="GO:0033765">
    <property type="term" value="F:steroid dehydrogenase activity, acting on the CH-CH group of donors"/>
    <property type="evidence" value="ECO:0007669"/>
    <property type="project" value="UniProtKB-ARBA"/>
</dbReference>
<dbReference type="PRINTS" id="PR00411">
    <property type="entry name" value="PNDRDTASEI"/>
</dbReference>
<feature type="domain" description="FAD-dependent oxidoreductase 2 FAD-binding" evidence="3">
    <location>
        <begin position="30"/>
        <end position="81"/>
    </location>
</feature>
<protein>
    <submittedName>
        <fullName evidence="5">FAD-dependent pyridine nucleotide-disulfide oxidoreductase</fullName>
    </submittedName>
</protein>
<dbReference type="Gene3D" id="1.20.58.100">
    <property type="entry name" value="Fumarate reductase/succinate dehydrogenase flavoprotein-like, C-terminal domain"/>
    <property type="match status" value="1"/>
</dbReference>
<sequence>MIFWCAGGGRKRTGSPMTSQSMAPLELHADVVIVGGGLAGTWAALAAARQGGVVVLAEKGYCGTSGVTATAGVGHWWVPPDRQARAEALRERQARAFGLGEESWMSRILSQTWELLPTIGGAFRFPTDDDGVTQYRTVRGPEYLRAMRRLVKRAGVRILDQSPVLELLVHVDGSVAGVRGVQRQAGVDYQVNAGAVVLSTGGCGFASRLLGSQNNTGDGSLMAVEAGAELSGMEFSSYYTLSPAWSTMTRSMSYLFGTYFDADGNEIISDGPLRPEILARAMLAGPVYTRLDRAPERIQRQMPRVQPNFMLPFDRKGINPYTDLFEVTLRCEGTIRGTGGLRIVDDDCSTTVPGLFAAGDAATRELVAGATSGGGAQNSAWALSSGTWAGRAAVAYARRAVRGTGTPAVAAGGAGLRPRREARPVDTRAVVATVQAEMHPYDKNMFRSADRLRASLSELDAAWDEVSGHLRATGVDAVRAREAAALVASARWSYTAALAREESRGMHQRVDTPATDDSFTHRILVGGLDRIWISPERGSGSTDLADLADATEGIAS</sequence>
<dbReference type="InterPro" id="IPR003953">
    <property type="entry name" value="FAD-dep_OxRdtase_2_FAD-bd"/>
</dbReference>
<dbReference type="PRINTS" id="PR00368">
    <property type="entry name" value="FADPNR"/>
</dbReference>
<proteinExistence type="predicted"/>
<dbReference type="InterPro" id="IPR027477">
    <property type="entry name" value="Succ_DH/fumarate_Rdtase_cat_sf"/>
</dbReference>
<dbReference type="InterPro" id="IPR037099">
    <property type="entry name" value="Fum_R/Succ_DH_flav-like_C_sf"/>
</dbReference>
<reference evidence="6" key="1">
    <citation type="submission" date="2016-02" db="EMBL/GenBank/DDBJ databases">
        <authorList>
            <person name="Wibberg D."/>
        </authorList>
    </citation>
    <scope>NUCLEOTIDE SEQUENCE [LARGE SCALE GENOMIC DNA]</scope>
</reference>
<dbReference type="AlphaFoldDB" id="A0A1C3P7J2"/>
<keyword evidence="6" id="KW-1185">Reference proteome</keyword>
<keyword evidence="1" id="KW-0285">Flavoprotein</keyword>
<gene>
    <name evidence="5" type="ORF">FDG2_4684</name>
</gene>
<dbReference type="SUPFAM" id="SSF51905">
    <property type="entry name" value="FAD/NAD(P)-binding domain"/>
    <property type="match status" value="1"/>
</dbReference>
<evidence type="ECO:0000259" key="3">
    <source>
        <dbReference type="Pfam" id="PF00890"/>
    </source>
</evidence>
<evidence type="ECO:0000313" key="6">
    <source>
        <dbReference type="Proteomes" id="UP000199013"/>
    </source>
</evidence>
<dbReference type="SUPFAM" id="SSF46977">
    <property type="entry name" value="Succinate dehydrogenase/fumarate reductase flavoprotein C-terminal domain"/>
    <property type="match status" value="1"/>
</dbReference>
<dbReference type="InterPro" id="IPR030664">
    <property type="entry name" value="SdhA/FrdA/AprA"/>
</dbReference>
<feature type="domain" description="FAD-dependent oxidoreductase 2 FAD-binding" evidence="3">
    <location>
        <begin position="137"/>
        <end position="375"/>
    </location>
</feature>
<dbReference type="EMBL" id="FLUV01001960">
    <property type="protein sequence ID" value="SBW25805.1"/>
    <property type="molecule type" value="Genomic_DNA"/>
</dbReference>
<dbReference type="PANTHER" id="PTHR11632">
    <property type="entry name" value="SUCCINATE DEHYDROGENASE 2 FLAVOPROTEIN SUBUNIT"/>
    <property type="match status" value="1"/>
</dbReference>
<dbReference type="Gene3D" id="3.90.700.10">
    <property type="entry name" value="Succinate dehydrogenase/fumarate reductase flavoprotein, catalytic domain"/>
    <property type="match status" value="1"/>
</dbReference>
<evidence type="ECO:0000256" key="1">
    <source>
        <dbReference type="ARBA" id="ARBA00022630"/>
    </source>
</evidence>
<dbReference type="Proteomes" id="UP000199013">
    <property type="component" value="Unassembled WGS sequence"/>
</dbReference>
<dbReference type="Pfam" id="PF02910">
    <property type="entry name" value="Succ_DH_flav_C"/>
    <property type="match status" value="1"/>
</dbReference>
<evidence type="ECO:0000313" key="5">
    <source>
        <dbReference type="EMBL" id="SBW25805.1"/>
    </source>
</evidence>
<dbReference type="InterPro" id="IPR036188">
    <property type="entry name" value="FAD/NAD-bd_sf"/>
</dbReference>
<evidence type="ECO:0000259" key="4">
    <source>
        <dbReference type="Pfam" id="PF02910"/>
    </source>
</evidence>
<name>A0A1C3P7J2_9ACTN</name>
<dbReference type="InterPro" id="IPR015939">
    <property type="entry name" value="Fum_Rdtase/Succ_DH_flav-like_C"/>
</dbReference>
<organism evidence="5 6">
    <name type="scientific">Candidatus Protofrankia californiensis</name>
    <dbReference type="NCBI Taxonomy" id="1839754"/>
    <lineage>
        <taxon>Bacteria</taxon>
        <taxon>Bacillati</taxon>
        <taxon>Actinomycetota</taxon>
        <taxon>Actinomycetes</taxon>
        <taxon>Frankiales</taxon>
        <taxon>Frankiaceae</taxon>
        <taxon>Protofrankia</taxon>
    </lineage>
</organism>
<keyword evidence="2" id="KW-0560">Oxidoreductase</keyword>